<dbReference type="InterPro" id="IPR009609">
    <property type="entry name" value="Phosphonate_metab_PhnG"/>
</dbReference>
<proteinExistence type="predicted"/>
<comment type="caution">
    <text evidence="1">The sequence shown here is derived from an EMBL/GenBank/DDBJ whole genome shotgun (WGS) entry which is preliminary data.</text>
</comment>
<dbReference type="Proteomes" id="UP001197378">
    <property type="component" value="Unassembled WGS sequence"/>
</dbReference>
<dbReference type="GO" id="GO:0016829">
    <property type="term" value="F:lyase activity"/>
    <property type="evidence" value="ECO:0007669"/>
    <property type="project" value="UniProtKB-KW"/>
</dbReference>
<organism evidence="1 2">
    <name type="scientific">Igneacidithiobacillus copahuensis</name>
    <dbReference type="NCBI Taxonomy" id="2724909"/>
    <lineage>
        <taxon>Bacteria</taxon>
        <taxon>Pseudomonadati</taxon>
        <taxon>Pseudomonadota</taxon>
        <taxon>Acidithiobacillia</taxon>
        <taxon>Acidithiobacillales</taxon>
        <taxon>Acidithiobacillaceae</taxon>
        <taxon>Igneacidithiobacillus</taxon>
    </lineage>
</organism>
<gene>
    <name evidence="1" type="primary">phnG</name>
    <name evidence="1" type="ORF">HFQ13_12905</name>
</gene>
<dbReference type="NCBIfam" id="TIGR03293">
    <property type="entry name" value="PhnG_redo"/>
    <property type="match status" value="1"/>
</dbReference>
<keyword evidence="1" id="KW-0456">Lyase</keyword>
<dbReference type="GO" id="GO:0019634">
    <property type="term" value="P:organic phosphonate metabolic process"/>
    <property type="evidence" value="ECO:0007669"/>
    <property type="project" value="InterPro"/>
</dbReference>
<dbReference type="GO" id="GO:0015716">
    <property type="term" value="P:organic phosphonate transport"/>
    <property type="evidence" value="ECO:0007669"/>
    <property type="project" value="InterPro"/>
</dbReference>
<accession>A0AAE2YRQ8</accession>
<dbReference type="EMBL" id="JAAXYO010000182">
    <property type="protein sequence ID" value="MBU2789092.1"/>
    <property type="molecule type" value="Genomic_DNA"/>
</dbReference>
<protein>
    <submittedName>
        <fullName evidence="1">Phosphonate C-P lyase system protein PhnG</fullName>
    </submittedName>
</protein>
<name>A0AAE2YRQ8_9PROT</name>
<keyword evidence="2" id="KW-1185">Reference proteome</keyword>
<dbReference type="Pfam" id="PF06754">
    <property type="entry name" value="PhnG"/>
    <property type="match status" value="1"/>
</dbReference>
<dbReference type="AlphaFoldDB" id="A0AAE2YRQ8"/>
<evidence type="ECO:0000313" key="1">
    <source>
        <dbReference type="EMBL" id="MBU2789092.1"/>
    </source>
</evidence>
<sequence>MPYQRSQVLATLALAPPAQLRELATWVPDWPSYELLLGPQLGTLLLPARADVEGDPFCLTDLLVTQAHIRDARGYEGLGWLLGDDAEHALWIARWDALLQDTSSWESWGRLLMEALQKSIDDDNACQHAQYRATQVDFFNLENME</sequence>
<dbReference type="RefSeq" id="WP_215885784.1">
    <property type="nucleotide sequence ID" value="NZ_JAAXYO010000182.1"/>
</dbReference>
<evidence type="ECO:0000313" key="2">
    <source>
        <dbReference type="Proteomes" id="UP001197378"/>
    </source>
</evidence>
<reference evidence="1" key="1">
    <citation type="journal article" date="2021" name="ISME J.">
        <title>Genomic evolution of the class Acidithiobacillia: deep-branching Proteobacteria living in extreme acidic conditions.</title>
        <authorList>
            <person name="Moya-Beltran A."/>
            <person name="Beard S."/>
            <person name="Rojas-Villalobos C."/>
            <person name="Issotta F."/>
            <person name="Gallardo Y."/>
            <person name="Ulloa R."/>
            <person name="Giaveno A."/>
            <person name="Degli Esposti M."/>
            <person name="Johnson D.B."/>
            <person name="Quatrini R."/>
        </authorList>
    </citation>
    <scope>NUCLEOTIDE SEQUENCE</scope>
    <source>
        <strain evidence="1">VAN18-1</strain>
    </source>
</reference>